<dbReference type="Proteomes" id="UP000257109">
    <property type="component" value="Unassembled WGS sequence"/>
</dbReference>
<evidence type="ECO:0000256" key="1">
    <source>
        <dbReference type="SAM" id="MobiDB-lite"/>
    </source>
</evidence>
<dbReference type="AlphaFoldDB" id="A0A371GNQ0"/>
<reference evidence="2" key="1">
    <citation type="submission" date="2018-05" db="EMBL/GenBank/DDBJ databases">
        <title>Draft genome of Mucuna pruriens seed.</title>
        <authorList>
            <person name="Nnadi N.E."/>
            <person name="Vos R."/>
            <person name="Hasami M.H."/>
            <person name="Devisetty U.K."/>
            <person name="Aguiy J.C."/>
        </authorList>
    </citation>
    <scope>NUCLEOTIDE SEQUENCE [LARGE SCALE GENOMIC DNA]</scope>
    <source>
        <strain evidence="2">JCA_2017</strain>
    </source>
</reference>
<dbReference type="EMBL" id="QJKJ01004939">
    <property type="protein sequence ID" value="RDX92146.1"/>
    <property type="molecule type" value="Genomic_DNA"/>
</dbReference>
<feature type="non-terminal residue" evidence="2">
    <location>
        <position position="1"/>
    </location>
</feature>
<evidence type="ECO:0000313" key="2">
    <source>
        <dbReference type="EMBL" id="RDX92146.1"/>
    </source>
</evidence>
<gene>
    <name evidence="2" type="ORF">CR513_25766</name>
</gene>
<comment type="caution">
    <text evidence="2">The sequence shown here is derived from an EMBL/GenBank/DDBJ whole genome shotgun (WGS) entry which is preliminary data.</text>
</comment>
<feature type="region of interest" description="Disordered" evidence="1">
    <location>
        <begin position="59"/>
        <end position="87"/>
    </location>
</feature>
<sequence>MEDCRVLKSQIEKLIQEGYLGRFVKRNAKVVCVMINIKTYEKQSVKTGAKTHKRKSANDCLGNLRPVRDSQSRLPGVPKTHKRQLANDCPRGQDLQEVVDRDCSGHLRPVRGSRSRLFKAPKTRERQLVKTTWGT</sequence>
<organism evidence="2 3">
    <name type="scientific">Mucuna pruriens</name>
    <name type="common">Velvet bean</name>
    <name type="synonym">Dolichos pruriens</name>
    <dbReference type="NCBI Taxonomy" id="157652"/>
    <lineage>
        <taxon>Eukaryota</taxon>
        <taxon>Viridiplantae</taxon>
        <taxon>Streptophyta</taxon>
        <taxon>Embryophyta</taxon>
        <taxon>Tracheophyta</taxon>
        <taxon>Spermatophyta</taxon>
        <taxon>Magnoliopsida</taxon>
        <taxon>eudicotyledons</taxon>
        <taxon>Gunneridae</taxon>
        <taxon>Pentapetalae</taxon>
        <taxon>rosids</taxon>
        <taxon>fabids</taxon>
        <taxon>Fabales</taxon>
        <taxon>Fabaceae</taxon>
        <taxon>Papilionoideae</taxon>
        <taxon>50 kb inversion clade</taxon>
        <taxon>NPAAA clade</taxon>
        <taxon>indigoferoid/millettioid clade</taxon>
        <taxon>Phaseoleae</taxon>
        <taxon>Mucuna</taxon>
    </lineage>
</organism>
<proteinExistence type="predicted"/>
<protein>
    <submittedName>
        <fullName evidence="2">Uncharacterized protein</fullName>
    </submittedName>
</protein>
<accession>A0A371GNQ0</accession>
<keyword evidence="3" id="KW-1185">Reference proteome</keyword>
<name>A0A371GNQ0_MUCPR</name>
<evidence type="ECO:0000313" key="3">
    <source>
        <dbReference type="Proteomes" id="UP000257109"/>
    </source>
</evidence>